<accession>A0AAD4LXH9</accession>
<dbReference type="PROSITE" id="PS50297">
    <property type="entry name" value="ANK_REP_REGION"/>
    <property type="match status" value="1"/>
</dbReference>
<dbReference type="Gene3D" id="3.40.50.300">
    <property type="entry name" value="P-loop containing nucleotide triphosphate hydrolases"/>
    <property type="match status" value="1"/>
</dbReference>
<gene>
    <name evidence="6" type="ORF">B0F90DRAFT_1776768</name>
</gene>
<dbReference type="InterPro" id="IPR054471">
    <property type="entry name" value="GPIID_WHD"/>
</dbReference>
<dbReference type="AlphaFoldDB" id="A0AAD4LXH9"/>
<reference evidence="6" key="1">
    <citation type="journal article" date="2022" name="New Phytol.">
        <title>Evolutionary transition to the ectomycorrhizal habit in the genomes of a hyperdiverse lineage of mushroom-forming fungi.</title>
        <authorList>
            <person name="Looney B."/>
            <person name="Miyauchi S."/>
            <person name="Morin E."/>
            <person name="Drula E."/>
            <person name="Courty P.E."/>
            <person name="Kohler A."/>
            <person name="Kuo A."/>
            <person name="LaButti K."/>
            <person name="Pangilinan J."/>
            <person name="Lipzen A."/>
            <person name="Riley R."/>
            <person name="Andreopoulos W."/>
            <person name="He G."/>
            <person name="Johnson J."/>
            <person name="Nolan M."/>
            <person name="Tritt A."/>
            <person name="Barry K.W."/>
            <person name="Grigoriev I.V."/>
            <person name="Nagy L.G."/>
            <person name="Hibbett D."/>
            <person name="Henrissat B."/>
            <person name="Matheny P.B."/>
            <person name="Labbe J."/>
            <person name="Martin F.M."/>
        </authorList>
    </citation>
    <scope>NUCLEOTIDE SEQUENCE</scope>
    <source>
        <strain evidence="6">BPL690</strain>
    </source>
</reference>
<evidence type="ECO:0000313" key="6">
    <source>
        <dbReference type="EMBL" id="KAI0291491.1"/>
    </source>
</evidence>
<proteinExistence type="predicted"/>
<evidence type="ECO:0000256" key="2">
    <source>
        <dbReference type="PROSITE-ProRule" id="PRU00023"/>
    </source>
</evidence>
<feature type="domain" description="Nephrocystin 3-like N-terminal" evidence="5">
    <location>
        <begin position="73"/>
        <end position="239"/>
    </location>
</feature>
<evidence type="ECO:0000256" key="3">
    <source>
        <dbReference type="SAM" id="MobiDB-lite"/>
    </source>
</evidence>
<dbReference type="Pfam" id="PF12796">
    <property type="entry name" value="Ank_2"/>
    <property type="match status" value="1"/>
</dbReference>
<dbReference type="Proteomes" id="UP001203297">
    <property type="component" value="Unassembled WGS sequence"/>
</dbReference>
<organism evidence="6 7">
    <name type="scientific">Multifurca ochricompacta</name>
    <dbReference type="NCBI Taxonomy" id="376703"/>
    <lineage>
        <taxon>Eukaryota</taxon>
        <taxon>Fungi</taxon>
        <taxon>Dikarya</taxon>
        <taxon>Basidiomycota</taxon>
        <taxon>Agaricomycotina</taxon>
        <taxon>Agaricomycetes</taxon>
        <taxon>Russulales</taxon>
        <taxon>Russulaceae</taxon>
        <taxon>Multifurca</taxon>
    </lineage>
</organism>
<dbReference type="Gene3D" id="1.25.40.20">
    <property type="entry name" value="Ankyrin repeat-containing domain"/>
    <property type="match status" value="1"/>
</dbReference>
<dbReference type="SUPFAM" id="SSF52540">
    <property type="entry name" value="P-loop containing nucleoside triphosphate hydrolases"/>
    <property type="match status" value="1"/>
</dbReference>
<sequence>MSSSEPQPQSQSQSEPQQQPVPQDPITDPPPPHFEPLLSPELSEKVKNYQNWLSPPDPSTNHGIAHTAHYVESSQWLIKGDSFNAWKNNGSLFWVHGKTGAGKTILTSAIIEVLRSLSAQESASLAYFYCDFRDPAKRRVRNALSSLLIQLAAQSDSRRSVLHSLYTQHGNGTQQPSDDTLLQSLKELLTLPGNGTTYFIIDALDEGLSSTAESPRDVVNVVSELVDLKRQDLRIFATSLPEQDIHNILHPLASHSLSLHENQEHLDDIISYIQWRIQENSRMRRWRYEDRVSTWEILSEKAAGSWQWIICQIKILPGCLPATVQRVLERMDPSLDGTYARVMQRVPNENWEHAHRMFQFLAASVRPLLVDELSEILTIDYDTGTTPKYEAIWHPETPDADIFTVCHNLVTIDNINGVPTVQFAHVTVPDWLFSERILAAHDQVKIPRYRINLEDSHAVSALTCISSLLHFDEKLPVALNRESVKIFTMANYAAEHWVHHTQYGKVAEREEVRLGLERLFNPDLPIFKAWIWLYDIDNPERGTMPTESPETPAASSLYYAALCGFPRLVEHLAEKRPDDISVVGGAFGSPLHAAAARGHLGVVEVLLQLGALKKTNWDDQYRTPTQVALAYGHNKIAELLDQRGKN</sequence>
<name>A0AAD4LXH9_9AGAM</name>
<dbReference type="PANTHER" id="PTHR10039:SF16">
    <property type="entry name" value="GPI INOSITOL-DEACYLASE"/>
    <property type="match status" value="1"/>
</dbReference>
<protein>
    <recommendedName>
        <fullName evidence="8">NACHT domain-containing protein</fullName>
    </recommendedName>
</protein>
<evidence type="ECO:0000259" key="5">
    <source>
        <dbReference type="Pfam" id="PF24883"/>
    </source>
</evidence>
<keyword evidence="7" id="KW-1185">Reference proteome</keyword>
<dbReference type="Pfam" id="PF22939">
    <property type="entry name" value="WHD_GPIID"/>
    <property type="match status" value="1"/>
</dbReference>
<comment type="caution">
    <text evidence="6">The sequence shown here is derived from an EMBL/GenBank/DDBJ whole genome shotgun (WGS) entry which is preliminary data.</text>
</comment>
<dbReference type="InterPro" id="IPR056884">
    <property type="entry name" value="NPHP3-like_N"/>
</dbReference>
<feature type="domain" description="GPI inositol-deacylase winged helix" evidence="4">
    <location>
        <begin position="352"/>
        <end position="436"/>
    </location>
</feature>
<evidence type="ECO:0000313" key="7">
    <source>
        <dbReference type="Proteomes" id="UP001203297"/>
    </source>
</evidence>
<keyword evidence="2" id="KW-0040">ANK repeat</keyword>
<dbReference type="PROSITE" id="PS50088">
    <property type="entry name" value="ANK_REPEAT"/>
    <property type="match status" value="1"/>
</dbReference>
<evidence type="ECO:0000256" key="1">
    <source>
        <dbReference type="ARBA" id="ARBA00022737"/>
    </source>
</evidence>
<dbReference type="SUPFAM" id="SSF48403">
    <property type="entry name" value="Ankyrin repeat"/>
    <property type="match status" value="1"/>
</dbReference>
<dbReference type="Pfam" id="PF24883">
    <property type="entry name" value="NPHP3_N"/>
    <property type="match status" value="1"/>
</dbReference>
<dbReference type="InterPro" id="IPR036770">
    <property type="entry name" value="Ankyrin_rpt-contain_sf"/>
</dbReference>
<feature type="compositionally biased region" description="Low complexity" evidence="3">
    <location>
        <begin position="1"/>
        <end position="26"/>
    </location>
</feature>
<feature type="repeat" description="ANK" evidence="2">
    <location>
        <begin position="589"/>
        <end position="611"/>
    </location>
</feature>
<evidence type="ECO:0008006" key="8">
    <source>
        <dbReference type="Google" id="ProtNLM"/>
    </source>
</evidence>
<dbReference type="InterPro" id="IPR002110">
    <property type="entry name" value="Ankyrin_rpt"/>
</dbReference>
<dbReference type="EMBL" id="WTXG01000157">
    <property type="protein sequence ID" value="KAI0291491.1"/>
    <property type="molecule type" value="Genomic_DNA"/>
</dbReference>
<dbReference type="PANTHER" id="PTHR10039">
    <property type="entry name" value="AMELOGENIN"/>
    <property type="match status" value="1"/>
</dbReference>
<keyword evidence="1" id="KW-0677">Repeat</keyword>
<feature type="region of interest" description="Disordered" evidence="3">
    <location>
        <begin position="1"/>
        <end position="38"/>
    </location>
</feature>
<evidence type="ECO:0000259" key="4">
    <source>
        <dbReference type="Pfam" id="PF22939"/>
    </source>
</evidence>
<dbReference type="InterPro" id="IPR027417">
    <property type="entry name" value="P-loop_NTPase"/>
</dbReference>